<dbReference type="PROSITE" id="PS00375">
    <property type="entry name" value="UDPGT"/>
    <property type="match status" value="1"/>
</dbReference>
<proteinExistence type="inferred from homology"/>
<reference evidence="6" key="2">
    <citation type="submission" date="2023-06" db="EMBL/GenBank/DDBJ databases">
        <authorList>
            <person name="Ma L."/>
            <person name="Liu K.-W."/>
            <person name="Li Z."/>
            <person name="Hsiao Y.-Y."/>
            <person name="Qi Y."/>
            <person name="Fu T."/>
            <person name="Tang G."/>
            <person name="Zhang D."/>
            <person name="Sun W.-H."/>
            <person name="Liu D.-K."/>
            <person name="Li Y."/>
            <person name="Chen G.-Z."/>
            <person name="Liu X.-D."/>
            <person name="Liao X.-Y."/>
            <person name="Jiang Y.-T."/>
            <person name="Yu X."/>
            <person name="Hao Y."/>
            <person name="Huang J."/>
            <person name="Zhao X.-W."/>
            <person name="Ke S."/>
            <person name="Chen Y.-Y."/>
            <person name="Wu W.-L."/>
            <person name="Hsu J.-L."/>
            <person name="Lin Y.-F."/>
            <person name="Huang M.-D."/>
            <person name="Li C.-Y."/>
            <person name="Huang L."/>
            <person name="Wang Z.-W."/>
            <person name="Zhao X."/>
            <person name="Zhong W.-Y."/>
            <person name="Peng D.-H."/>
            <person name="Ahmad S."/>
            <person name="Lan S."/>
            <person name="Zhang J.-S."/>
            <person name="Tsai W.-C."/>
            <person name="Van De Peer Y."/>
            <person name="Liu Z.-J."/>
        </authorList>
    </citation>
    <scope>NUCLEOTIDE SEQUENCE</scope>
    <source>
        <strain evidence="6">SCP</strain>
        <tissue evidence="6">Leaves</tissue>
    </source>
</reference>
<keyword evidence="3 4" id="KW-0808">Transferase</keyword>
<organism evidence="6 7">
    <name type="scientific">Acorus gramineus</name>
    <name type="common">Dwarf sweet flag</name>
    <dbReference type="NCBI Taxonomy" id="55184"/>
    <lineage>
        <taxon>Eukaryota</taxon>
        <taxon>Viridiplantae</taxon>
        <taxon>Streptophyta</taxon>
        <taxon>Embryophyta</taxon>
        <taxon>Tracheophyta</taxon>
        <taxon>Spermatophyta</taxon>
        <taxon>Magnoliopsida</taxon>
        <taxon>Liliopsida</taxon>
        <taxon>Acoraceae</taxon>
        <taxon>Acorus</taxon>
    </lineage>
</organism>
<reference evidence="6" key="1">
    <citation type="journal article" date="2023" name="Nat. Commun.">
        <title>Diploid and tetraploid genomes of Acorus and the evolution of monocots.</title>
        <authorList>
            <person name="Ma L."/>
            <person name="Liu K.W."/>
            <person name="Li Z."/>
            <person name="Hsiao Y.Y."/>
            <person name="Qi Y."/>
            <person name="Fu T."/>
            <person name="Tang G.D."/>
            <person name="Zhang D."/>
            <person name="Sun W.H."/>
            <person name="Liu D.K."/>
            <person name="Li Y."/>
            <person name="Chen G.Z."/>
            <person name="Liu X.D."/>
            <person name="Liao X.Y."/>
            <person name="Jiang Y.T."/>
            <person name="Yu X."/>
            <person name="Hao Y."/>
            <person name="Huang J."/>
            <person name="Zhao X.W."/>
            <person name="Ke S."/>
            <person name="Chen Y.Y."/>
            <person name="Wu W.L."/>
            <person name="Hsu J.L."/>
            <person name="Lin Y.F."/>
            <person name="Huang M.D."/>
            <person name="Li C.Y."/>
            <person name="Huang L."/>
            <person name="Wang Z.W."/>
            <person name="Zhao X."/>
            <person name="Zhong W.Y."/>
            <person name="Peng D.H."/>
            <person name="Ahmad S."/>
            <person name="Lan S."/>
            <person name="Zhang J.S."/>
            <person name="Tsai W.C."/>
            <person name="Van de Peer Y."/>
            <person name="Liu Z.J."/>
        </authorList>
    </citation>
    <scope>NUCLEOTIDE SEQUENCE</scope>
    <source>
        <strain evidence="6">SCP</strain>
    </source>
</reference>
<dbReference type="GO" id="GO:0035251">
    <property type="term" value="F:UDP-glucosyltransferase activity"/>
    <property type="evidence" value="ECO:0007669"/>
    <property type="project" value="TreeGrafter"/>
</dbReference>
<protein>
    <recommendedName>
        <fullName evidence="5">Glycosyltransferase</fullName>
        <ecNumber evidence="5">2.4.1.-</ecNumber>
    </recommendedName>
</protein>
<dbReference type="InterPro" id="IPR035595">
    <property type="entry name" value="UDP_glycos_trans_CS"/>
</dbReference>
<keyword evidence="7" id="KW-1185">Reference proteome</keyword>
<gene>
    <name evidence="6" type="ORF">QJS04_geneDACA007972</name>
</gene>
<evidence type="ECO:0000313" key="7">
    <source>
        <dbReference type="Proteomes" id="UP001179952"/>
    </source>
</evidence>
<dbReference type="CDD" id="cd03784">
    <property type="entry name" value="GT1_Gtf-like"/>
    <property type="match status" value="1"/>
</dbReference>
<evidence type="ECO:0000256" key="3">
    <source>
        <dbReference type="ARBA" id="ARBA00022679"/>
    </source>
</evidence>
<accession>A0AAV9BBU3</accession>
<evidence type="ECO:0000256" key="1">
    <source>
        <dbReference type="ARBA" id="ARBA00009995"/>
    </source>
</evidence>
<sequence>MESMKKHVVLFPWMGKSHLIPFAQLAQVIERRKGYTVTIVNTPGNILTLRSFLPSSSTIHLVGLPFNPTDHGLNPGSESTDGLPNDHVLRFFQATETLRHSFDLFLSDTIARSPPGSTLCIIADLFHWWTVETAKNLNVFHSNFSVTSAYGLGLLLSVVWDLPHTSADSDGYFSLPNHPNIRLHRSQIPKFLLSPDEHGPLIDCFRRQIPYCRASGGFLVNNAQAFEAAGIDVMRRELGIPVWTVGPLLRLPSTSFSDDSHWDWVRGWLGSHPPESVVYVSFGSMYTISTSQMVELAMGLEASEMAFIWMVRPPVGFDFNGEFRADEWLPEGFEERMREKKRGIVIRGWAPQPEILSHASTGAFLSQCGWNSVLESLTNGVPIIGWPIESEQLINVKMLVEEKGVCVEVARGNDSVVDRVHVEKTIKSVVGGGGKGEEMRRKAREIGKALREAVEEGGDSIRAMDDFLHTALSAKD</sequence>
<dbReference type="PANTHER" id="PTHR48047">
    <property type="entry name" value="GLYCOSYLTRANSFERASE"/>
    <property type="match status" value="1"/>
</dbReference>
<name>A0AAV9BBU3_ACOGR</name>
<dbReference type="PANTHER" id="PTHR48047:SF107">
    <property type="entry name" value="UDP-GLYCOSYLTRANSFERASE 92A1-LIKE"/>
    <property type="match status" value="1"/>
</dbReference>
<dbReference type="EMBL" id="JAUJYN010000004">
    <property type="protein sequence ID" value="KAK1274199.1"/>
    <property type="molecule type" value="Genomic_DNA"/>
</dbReference>
<evidence type="ECO:0000313" key="6">
    <source>
        <dbReference type="EMBL" id="KAK1274199.1"/>
    </source>
</evidence>
<dbReference type="Pfam" id="PF00201">
    <property type="entry name" value="UDPGT"/>
    <property type="match status" value="1"/>
</dbReference>
<evidence type="ECO:0000256" key="5">
    <source>
        <dbReference type="RuleBase" id="RU362057"/>
    </source>
</evidence>
<dbReference type="SUPFAM" id="SSF53756">
    <property type="entry name" value="UDP-Glycosyltransferase/glycogen phosphorylase"/>
    <property type="match status" value="1"/>
</dbReference>
<evidence type="ECO:0000256" key="4">
    <source>
        <dbReference type="RuleBase" id="RU003718"/>
    </source>
</evidence>
<dbReference type="Gene3D" id="3.40.50.2000">
    <property type="entry name" value="Glycogen Phosphorylase B"/>
    <property type="match status" value="2"/>
</dbReference>
<comment type="caution">
    <text evidence="6">The sequence shown here is derived from an EMBL/GenBank/DDBJ whole genome shotgun (WGS) entry which is preliminary data.</text>
</comment>
<evidence type="ECO:0000256" key="2">
    <source>
        <dbReference type="ARBA" id="ARBA00022676"/>
    </source>
</evidence>
<keyword evidence="2 4" id="KW-0328">Glycosyltransferase</keyword>
<comment type="similarity">
    <text evidence="1 4">Belongs to the UDP-glycosyltransferase family.</text>
</comment>
<dbReference type="EC" id="2.4.1.-" evidence="5"/>
<dbReference type="InterPro" id="IPR002213">
    <property type="entry name" value="UDP_glucos_trans"/>
</dbReference>
<dbReference type="AlphaFoldDB" id="A0AAV9BBU3"/>
<dbReference type="FunFam" id="3.40.50.2000:FF:000103">
    <property type="entry name" value="Glycosyltransferase"/>
    <property type="match status" value="1"/>
</dbReference>
<dbReference type="Proteomes" id="UP001179952">
    <property type="component" value="Unassembled WGS sequence"/>
</dbReference>
<dbReference type="FunFam" id="3.40.50.2000:FF:000064">
    <property type="entry name" value="Glycosyltransferase"/>
    <property type="match status" value="1"/>
</dbReference>